<gene>
    <name evidence="15" type="ORF">LV92_01009</name>
</gene>
<keyword evidence="5" id="KW-0645">Protease</keyword>
<evidence type="ECO:0000256" key="10">
    <source>
        <dbReference type="ARBA" id="ARBA00044770"/>
    </source>
</evidence>
<evidence type="ECO:0000256" key="6">
    <source>
        <dbReference type="ARBA" id="ARBA00022676"/>
    </source>
</evidence>
<comment type="caution">
    <text evidence="15">The sequence shown here is derived from an EMBL/GenBank/DDBJ whole genome shotgun (WGS) entry which is preliminary data.</text>
</comment>
<dbReference type="GO" id="GO:0004180">
    <property type="term" value="F:carboxypeptidase activity"/>
    <property type="evidence" value="ECO:0007669"/>
    <property type="project" value="UniProtKB-KW"/>
</dbReference>
<dbReference type="SUPFAM" id="SSF56601">
    <property type="entry name" value="beta-lactamase/transpeptidase-like"/>
    <property type="match status" value="1"/>
</dbReference>
<keyword evidence="9" id="KW-0511">Multifunctional enzyme</keyword>
<dbReference type="InterPro" id="IPR001460">
    <property type="entry name" value="PCN-bd_Tpept"/>
</dbReference>
<dbReference type="GO" id="GO:0008658">
    <property type="term" value="F:penicillin binding"/>
    <property type="evidence" value="ECO:0007669"/>
    <property type="project" value="InterPro"/>
</dbReference>
<dbReference type="InterPro" id="IPR012338">
    <property type="entry name" value="Beta-lactam/transpept-like"/>
</dbReference>
<organism evidence="15 16">
    <name type="scientific">Arenibacter echinorum</name>
    <dbReference type="NCBI Taxonomy" id="440515"/>
    <lineage>
        <taxon>Bacteria</taxon>
        <taxon>Pseudomonadati</taxon>
        <taxon>Bacteroidota</taxon>
        <taxon>Flavobacteriia</taxon>
        <taxon>Flavobacteriales</taxon>
        <taxon>Flavobacteriaceae</taxon>
        <taxon>Arenibacter</taxon>
    </lineage>
</organism>
<dbReference type="AlphaFoldDB" id="A0A327REE6"/>
<dbReference type="InterPro" id="IPR001264">
    <property type="entry name" value="Glyco_trans_51"/>
</dbReference>
<dbReference type="InterPro" id="IPR036950">
    <property type="entry name" value="PBP_transglycosylase"/>
</dbReference>
<dbReference type="Pfam" id="PF00912">
    <property type="entry name" value="Transgly"/>
    <property type="match status" value="1"/>
</dbReference>
<dbReference type="GO" id="GO:0030288">
    <property type="term" value="C:outer membrane-bounded periplasmic space"/>
    <property type="evidence" value="ECO:0007669"/>
    <property type="project" value="TreeGrafter"/>
</dbReference>
<evidence type="ECO:0000256" key="3">
    <source>
        <dbReference type="ARBA" id="ARBA00007739"/>
    </source>
</evidence>
<comment type="catalytic activity">
    <reaction evidence="11">
        <text>[GlcNAc-(1-&gt;4)-Mur2Ac(oyl-L-Ala-gamma-D-Glu-L-Lys-D-Ala-D-Ala)](n)-di-trans,octa-cis-undecaprenyl diphosphate + beta-D-GlcNAc-(1-&gt;4)-Mur2Ac(oyl-L-Ala-gamma-D-Glu-L-Lys-D-Ala-D-Ala)-di-trans,octa-cis-undecaprenyl diphosphate = [GlcNAc-(1-&gt;4)-Mur2Ac(oyl-L-Ala-gamma-D-Glu-L-Lys-D-Ala-D-Ala)](n+1)-di-trans,octa-cis-undecaprenyl diphosphate + di-trans,octa-cis-undecaprenyl diphosphate + H(+)</text>
        <dbReference type="Rhea" id="RHEA:23708"/>
        <dbReference type="Rhea" id="RHEA-COMP:9602"/>
        <dbReference type="Rhea" id="RHEA-COMP:9603"/>
        <dbReference type="ChEBI" id="CHEBI:15378"/>
        <dbReference type="ChEBI" id="CHEBI:58405"/>
        <dbReference type="ChEBI" id="CHEBI:60033"/>
        <dbReference type="ChEBI" id="CHEBI:78435"/>
        <dbReference type="EC" id="2.4.99.28"/>
    </reaction>
</comment>
<keyword evidence="4" id="KW-0121">Carboxypeptidase</keyword>
<dbReference type="Gene3D" id="1.10.3810.10">
    <property type="entry name" value="Biosynthetic peptidoglycan transglycosylase-like"/>
    <property type="match status" value="1"/>
</dbReference>
<name>A0A327REE6_9FLAO</name>
<keyword evidence="6" id="KW-0328">Glycosyltransferase</keyword>
<evidence type="ECO:0000313" key="15">
    <source>
        <dbReference type="EMBL" id="RAJ13894.1"/>
    </source>
</evidence>
<dbReference type="RefSeq" id="WP_111622552.1">
    <property type="nucleotide sequence ID" value="NZ_QLLN01000002.1"/>
</dbReference>
<evidence type="ECO:0000256" key="8">
    <source>
        <dbReference type="ARBA" id="ARBA00022801"/>
    </source>
</evidence>
<comment type="similarity">
    <text evidence="2">In the C-terminal section; belongs to the transpeptidase family.</text>
</comment>
<dbReference type="InterPro" id="IPR009647">
    <property type="entry name" value="PBP_C"/>
</dbReference>
<dbReference type="OrthoDB" id="9766909at2"/>
<dbReference type="GO" id="GO:0009252">
    <property type="term" value="P:peptidoglycan biosynthetic process"/>
    <property type="evidence" value="ECO:0007669"/>
    <property type="project" value="InterPro"/>
</dbReference>
<dbReference type="SUPFAM" id="SSF53955">
    <property type="entry name" value="Lysozyme-like"/>
    <property type="match status" value="1"/>
</dbReference>
<keyword evidence="16" id="KW-1185">Reference proteome</keyword>
<dbReference type="PANTHER" id="PTHR32282">
    <property type="entry name" value="BINDING PROTEIN TRANSPEPTIDASE, PUTATIVE-RELATED"/>
    <property type="match status" value="1"/>
</dbReference>
<evidence type="ECO:0000256" key="4">
    <source>
        <dbReference type="ARBA" id="ARBA00022645"/>
    </source>
</evidence>
<dbReference type="Pfam" id="PF06832">
    <property type="entry name" value="BiPBP_C"/>
    <property type="match status" value="1"/>
</dbReference>
<reference evidence="15 16" key="1">
    <citation type="submission" date="2018-06" db="EMBL/GenBank/DDBJ databases">
        <title>Genomic Encyclopedia of Archaeal and Bacterial Type Strains, Phase II (KMG-II): from individual species to whole genera.</title>
        <authorList>
            <person name="Goeker M."/>
        </authorList>
    </citation>
    <scope>NUCLEOTIDE SEQUENCE [LARGE SCALE GENOMIC DNA]</scope>
    <source>
        <strain evidence="15 16">DSM 23522</strain>
    </source>
</reference>
<protein>
    <recommendedName>
        <fullName evidence="10">peptidoglycan glycosyltransferase</fullName>
        <ecNumber evidence="10">2.4.99.28</ecNumber>
    </recommendedName>
</protein>
<feature type="domain" description="Penicillin-binding C-terminal" evidence="14">
    <location>
        <begin position="703"/>
        <end position="792"/>
    </location>
</feature>
<evidence type="ECO:0000259" key="13">
    <source>
        <dbReference type="Pfam" id="PF00912"/>
    </source>
</evidence>
<dbReference type="GO" id="GO:0006508">
    <property type="term" value="P:proteolysis"/>
    <property type="evidence" value="ECO:0007669"/>
    <property type="project" value="UniProtKB-KW"/>
</dbReference>
<dbReference type="EC" id="2.4.99.28" evidence="10"/>
<keyword evidence="8" id="KW-0378">Hydrolase</keyword>
<dbReference type="Pfam" id="PF00905">
    <property type="entry name" value="Transpeptidase"/>
    <property type="match status" value="1"/>
</dbReference>
<keyword evidence="7" id="KW-0808">Transferase</keyword>
<dbReference type="NCBIfam" id="TIGR02073">
    <property type="entry name" value="PBP_1c"/>
    <property type="match status" value="1"/>
</dbReference>
<feature type="domain" description="Glycosyl transferase family 51" evidence="13">
    <location>
        <begin position="77"/>
        <end position="238"/>
    </location>
</feature>
<evidence type="ECO:0000256" key="2">
    <source>
        <dbReference type="ARBA" id="ARBA00007090"/>
    </source>
</evidence>
<evidence type="ECO:0000256" key="1">
    <source>
        <dbReference type="ARBA" id="ARBA00004752"/>
    </source>
</evidence>
<dbReference type="InterPro" id="IPR023346">
    <property type="entry name" value="Lysozyme-like_dom_sf"/>
</dbReference>
<dbReference type="EMBL" id="QLLN01000002">
    <property type="protein sequence ID" value="RAJ13894.1"/>
    <property type="molecule type" value="Genomic_DNA"/>
</dbReference>
<dbReference type="Gene3D" id="3.40.710.10">
    <property type="entry name" value="DD-peptidase/beta-lactamase superfamily"/>
    <property type="match status" value="1"/>
</dbReference>
<dbReference type="Proteomes" id="UP000249696">
    <property type="component" value="Unassembled WGS sequence"/>
</dbReference>
<dbReference type="PANTHER" id="PTHR32282:SF15">
    <property type="entry name" value="PENICILLIN-BINDING PROTEIN 1C"/>
    <property type="match status" value="1"/>
</dbReference>
<evidence type="ECO:0000259" key="14">
    <source>
        <dbReference type="Pfam" id="PF06832"/>
    </source>
</evidence>
<evidence type="ECO:0000313" key="16">
    <source>
        <dbReference type="Proteomes" id="UP000249696"/>
    </source>
</evidence>
<evidence type="ECO:0000259" key="12">
    <source>
        <dbReference type="Pfam" id="PF00905"/>
    </source>
</evidence>
<comment type="pathway">
    <text evidence="1">Cell wall biogenesis; peptidoglycan biosynthesis.</text>
</comment>
<comment type="similarity">
    <text evidence="3">In the N-terminal section; belongs to the glycosyltransferase 51 family.</text>
</comment>
<dbReference type="InterPro" id="IPR011815">
    <property type="entry name" value="PBP_1c"/>
</dbReference>
<evidence type="ECO:0000256" key="5">
    <source>
        <dbReference type="ARBA" id="ARBA00022670"/>
    </source>
</evidence>
<evidence type="ECO:0000256" key="7">
    <source>
        <dbReference type="ARBA" id="ARBA00022679"/>
    </source>
</evidence>
<dbReference type="InterPro" id="IPR050396">
    <property type="entry name" value="Glycosyltr_51/Transpeptidase"/>
</dbReference>
<proteinExistence type="inferred from homology"/>
<evidence type="ECO:0000256" key="9">
    <source>
        <dbReference type="ARBA" id="ARBA00023268"/>
    </source>
</evidence>
<evidence type="ECO:0000256" key="11">
    <source>
        <dbReference type="ARBA" id="ARBA00049902"/>
    </source>
</evidence>
<feature type="domain" description="Penicillin-binding protein transpeptidase" evidence="12">
    <location>
        <begin position="316"/>
        <end position="594"/>
    </location>
</feature>
<dbReference type="GO" id="GO:0008955">
    <property type="term" value="F:peptidoglycan glycosyltransferase activity"/>
    <property type="evidence" value="ECO:0007669"/>
    <property type="project" value="UniProtKB-EC"/>
</dbReference>
<sequence>MNLGTDSDPDKGVTTLQRLKGLIQKHPKKLLILTLLLIAYYFCLPKQLFHTPHATVVESRSGKLLGALIAEDGQWRFPVVDSVPYKFETCILNFEDAHFYWHPGFNPISIGKAFLANILAGKTVRGGSTLTQQVIRLSRNHKKRSYWEKVRELVLATRLELGYSKKYILKLYASHAPFGGNVVGLEAAAWRYFGMQPSQLSWAEAATLAVLPNAPSLIYPGKNQKKLLNKRNRLLHKLLDNNYIDSTTYQLSLLEELPKKPFQLPDTSPHLVQYLANKYKGKRILTHVDENLQASINSIVNKHYKNLKQNQVYNAAVLLMDVKTRKVLSYVGNTPTDNEHEKDVDMVQANRSTGSVLKPLLYTAMMNAGELLPGMLIPDVPTQIAGYTPENFNESYSGAVEADKALAKSLNIPAVRLLRSYGLEKFRDQLDLFNLRGLDKSADHYGLTLILGGAESNLWDLCKTYASMASTVNHFNATSSEYYTKEFVEPILTSETKVDFGTKSTEVTIFDAASIYLTFEAMKKVNRPEGSESWEFFDSSKQIAWKTGTSFGNKDAWAIGITKDHVVGVWAGNADGEGRPNVTGLTSAAPILFDVFDVLPRSSWFQKPEDEFTEITVCSESGYLATDICPKTVISIPKKQNFVKACAYHQLVHLNAQKQFRVNSSCADLSETVSESWFVLPPLMEYYYKKGHPSYRNLPPFPENCSETNTASMEFIYPRNGSIITLARNFEGKKNELVVKLAHVKPATPVYWYLDEKFMGQTTDYHEIGLMPVPGEHGITAVDALGNEVVIKITIE</sequence>
<accession>A0A327REE6</accession>